<feature type="region of interest" description="Disordered" evidence="1">
    <location>
        <begin position="1"/>
        <end position="30"/>
    </location>
</feature>
<protein>
    <submittedName>
        <fullName evidence="2">Uncharacterized protein</fullName>
    </submittedName>
</protein>
<keyword evidence="3" id="KW-1185">Reference proteome</keyword>
<evidence type="ECO:0000313" key="3">
    <source>
        <dbReference type="Proteomes" id="UP000218281"/>
    </source>
</evidence>
<gene>
    <name evidence="2" type="ORF">CKJ81_04445</name>
</gene>
<sequence>MAHITASEVAAAVRSKDPGSPLASPSRYQHRHEDHVTFMPVENVYPPLTLETRENEQGYTAYTWRAGSTTRNGTWTSDTEALIFTGFLRDYLMGR</sequence>
<evidence type="ECO:0000256" key="1">
    <source>
        <dbReference type="SAM" id="MobiDB-lite"/>
    </source>
</evidence>
<proteinExistence type="predicted"/>
<comment type="caution">
    <text evidence="2">The sequence shown here is derived from an EMBL/GenBank/DDBJ whole genome shotgun (WGS) entry which is preliminary data.</text>
</comment>
<name>A0ABX4HA72_9CORY</name>
<dbReference type="Proteomes" id="UP000218281">
    <property type="component" value="Unassembled WGS sequence"/>
</dbReference>
<dbReference type="EMBL" id="NSGO01000004">
    <property type="protein sequence ID" value="PAT06220.1"/>
    <property type="molecule type" value="Genomic_DNA"/>
</dbReference>
<evidence type="ECO:0000313" key="2">
    <source>
        <dbReference type="EMBL" id="PAT06220.1"/>
    </source>
</evidence>
<accession>A0ABX4HA72</accession>
<reference evidence="2 3" key="1">
    <citation type="submission" date="2017-08" db="EMBL/GenBank/DDBJ databases">
        <title>Whole genome sequences of 6 clinical strains closest to Corynebacterium imitans.</title>
        <authorList>
            <person name="Bernier A.-M."/>
            <person name="Burdz T."/>
            <person name="Bernard K."/>
        </authorList>
    </citation>
    <scope>NUCLEOTIDE SEQUENCE [LARGE SCALE GENOMIC DNA]</scope>
    <source>
        <strain evidence="2 3">NML93-0607</strain>
    </source>
</reference>
<organism evidence="2 3">
    <name type="scientific">Corynebacterium hadale</name>
    <dbReference type="NCBI Taxonomy" id="2026255"/>
    <lineage>
        <taxon>Bacteria</taxon>
        <taxon>Bacillati</taxon>
        <taxon>Actinomycetota</taxon>
        <taxon>Actinomycetes</taxon>
        <taxon>Mycobacteriales</taxon>
        <taxon>Corynebacteriaceae</taxon>
        <taxon>Corynebacterium</taxon>
    </lineage>
</organism>